<sequence length="316" mass="35891">MGFLKKMFALERAIFFSIAAIAILAMLISCKKETGDNIAFAKADSIQKNTAEKRNLSQEWKDYWYAGVAEISSYKLDQARYGELRAGTATLIYVTEDFLPKKQVKADAQNDSNIPVLKLNATKKFVTGIYPYSIMTSTFYPVTEKKHAVKVSQSTQEWCGHVYAQLNNREDFEVTSHSYFESEADQEMSLPKDILENELWTQIRLDPTSLPTGSFKAIPNLEYIRNSHKELRAYDATATIENGTYTITYPSLQRSVVIHFSPQFPYTIEGWTETFPQGRDGTPMTTTATKIKTIKSAYWGKKSIADEALRTELQLN</sequence>
<protein>
    <submittedName>
        <fullName evidence="1">Septum formation inhibitor Maf</fullName>
    </submittedName>
</protein>
<keyword evidence="2" id="KW-1185">Reference proteome</keyword>
<dbReference type="RefSeq" id="WP_380034861.1">
    <property type="nucleotide sequence ID" value="NZ_JBHSHB010000024.1"/>
</dbReference>
<dbReference type="Proteomes" id="UP001595878">
    <property type="component" value="Unassembled WGS sequence"/>
</dbReference>
<proteinExistence type="predicted"/>
<dbReference type="PROSITE" id="PS51257">
    <property type="entry name" value="PROKAR_LIPOPROTEIN"/>
    <property type="match status" value="1"/>
</dbReference>
<gene>
    <name evidence="1" type="ORF">ACFO5T_12440</name>
</gene>
<evidence type="ECO:0000313" key="2">
    <source>
        <dbReference type="Proteomes" id="UP001595878"/>
    </source>
</evidence>
<dbReference type="EMBL" id="JBHSHB010000024">
    <property type="protein sequence ID" value="MFC4691240.1"/>
    <property type="molecule type" value="Genomic_DNA"/>
</dbReference>
<organism evidence="1 2">
    <name type="scientific">Dokdonia genika</name>
    <dbReference type="NCBI Taxonomy" id="308113"/>
    <lineage>
        <taxon>Bacteria</taxon>
        <taxon>Pseudomonadati</taxon>
        <taxon>Bacteroidota</taxon>
        <taxon>Flavobacteriia</taxon>
        <taxon>Flavobacteriales</taxon>
        <taxon>Flavobacteriaceae</taxon>
        <taxon>Dokdonia</taxon>
    </lineage>
</organism>
<accession>A0ABV9LBT1</accession>
<reference evidence="2" key="1">
    <citation type="journal article" date="2019" name="Int. J. Syst. Evol. Microbiol.">
        <title>The Global Catalogue of Microorganisms (GCM) 10K type strain sequencing project: providing services to taxonomists for standard genome sequencing and annotation.</title>
        <authorList>
            <consortium name="The Broad Institute Genomics Platform"/>
            <consortium name="The Broad Institute Genome Sequencing Center for Infectious Disease"/>
            <person name="Wu L."/>
            <person name="Ma J."/>
        </authorList>
    </citation>
    <scope>NUCLEOTIDE SEQUENCE [LARGE SCALE GENOMIC DNA]</scope>
    <source>
        <strain evidence="2">CGMCC 4.7427</strain>
    </source>
</reference>
<evidence type="ECO:0000313" key="1">
    <source>
        <dbReference type="EMBL" id="MFC4691240.1"/>
    </source>
</evidence>
<name>A0ABV9LBT1_9FLAO</name>
<comment type="caution">
    <text evidence="1">The sequence shown here is derived from an EMBL/GenBank/DDBJ whole genome shotgun (WGS) entry which is preliminary data.</text>
</comment>